<dbReference type="Proteomes" id="UP001152747">
    <property type="component" value="Unassembled WGS sequence"/>
</dbReference>
<keyword evidence="2" id="KW-1185">Reference proteome</keyword>
<evidence type="ECO:0000313" key="2">
    <source>
        <dbReference type="Proteomes" id="UP001152747"/>
    </source>
</evidence>
<evidence type="ECO:0000313" key="1">
    <source>
        <dbReference type="EMBL" id="CAI5456616.1"/>
    </source>
</evidence>
<organism evidence="1 2">
    <name type="scientific">Caenorhabditis angaria</name>
    <dbReference type="NCBI Taxonomy" id="860376"/>
    <lineage>
        <taxon>Eukaryota</taxon>
        <taxon>Metazoa</taxon>
        <taxon>Ecdysozoa</taxon>
        <taxon>Nematoda</taxon>
        <taxon>Chromadorea</taxon>
        <taxon>Rhabditida</taxon>
        <taxon>Rhabditina</taxon>
        <taxon>Rhabditomorpha</taxon>
        <taxon>Rhabditoidea</taxon>
        <taxon>Rhabditidae</taxon>
        <taxon>Peloderinae</taxon>
        <taxon>Caenorhabditis</taxon>
    </lineage>
</organism>
<protein>
    <submittedName>
        <fullName evidence="1">Uncharacterized protein</fullName>
    </submittedName>
</protein>
<dbReference type="AlphaFoldDB" id="A0A9P1J4X7"/>
<accession>A0A9P1J4X7</accession>
<name>A0A9P1J4X7_9PELO</name>
<gene>
    <name evidence="1" type="ORF">CAMP_LOCUS19253</name>
</gene>
<dbReference type="EMBL" id="CANHGI010000006">
    <property type="protein sequence ID" value="CAI5456616.1"/>
    <property type="molecule type" value="Genomic_DNA"/>
</dbReference>
<reference evidence="1" key="1">
    <citation type="submission" date="2022-11" db="EMBL/GenBank/DDBJ databases">
        <authorList>
            <person name="Kikuchi T."/>
        </authorList>
    </citation>
    <scope>NUCLEOTIDE SEQUENCE</scope>
    <source>
        <strain evidence="1">PS1010</strain>
    </source>
</reference>
<sequence length="122" mass="14356">MKDSRQYQYLRGNSKITQKHQRTSESKLSYYWEHMKAKNYTIIDPEFFGIVDNVTYNKEEFIKKSKGYKFPDKMPQVNVTNAIFDMEGMLIGDIDQYGHTSKFTAKPNANIKGGYTFFKVKK</sequence>
<comment type="caution">
    <text evidence="1">The sequence shown here is derived from an EMBL/GenBank/DDBJ whole genome shotgun (WGS) entry which is preliminary data.</text>
</comment>
<proteinExistence type="predicted"/>